<sequence>MAHPDDAEILCGGVLIRLGQLGWDVHIATAANGDCGSENLGREEIAAIRKQEGIAAAHSIGGTYHTLAEPDVNVVFDQATNRKAIDLFRQINPTLVITHPREDYMLDHEQTHLLARSAAFSFPIPNASSLPRLPNAHIPHLYYADPVEGKDPYTGQMVTPTTVIDISAQIDQKAEMLACHASQRDWLRAHHGMDEYLEAMKRFSAHRGSLIGVDYAEAFRQHLGHAFPENDLLAELLQ</sequence>
<gene>
    <name evidence="1" type="ORF">C5Y98_25000</name>
</gene>
<dbReference type="EMBL" id="PUIB01000025">
    <property type="protein sequence ID" value="PQO28165.1"/>
    <property type="molecule type" value="Genomic_DNA"/>
</dbReference>
<evidence type="ECO:0000313" key="2">
    <source>
        <dbReference type="Proteomes" id="UP000239388"/>
    </source>
</evidence>
<dbReference type="InterPro" id="IPR024078">
    <property type="entry name" value="LmbE-like_dom_sf"/>
</dbReference>
<dbReference type="InterPro" id="IPR003737">
    <property type="entry name" value="GlcNAc_PI_deacetylase-related"/>
</dbReference>
<accession>A0A2S8F7N7</accession>
<dbReference type="SUPFAM" id="SSF102588">
    <property type="entry name" value="LmbE-like"/>
    <property type="match status" value="1"/>
</dbReference>
<dbReference type="PANTHER" id="PTHR12993:SF11">
    <property type="entry name" value="N-ACETYLGLUCOSAMINYL-PHOSPHATIDYLINOSITOL DE-N-ACETYLASE"/>
    <property type="match status" value="1"/>
</dbReference>
<name>A0A2S8F7N7_9BACT</name>
<reference evidence="1 2" key="1">
    <citation type="submission" date="2018-02" db="EMBL/GenBank/DDBJ databases">
        <title>Comparative genomes isolates from brazilian mangrove.</title>
        <authorList>
            <person name="Araujo J.E."/>
            <person name="Taketani R.G."/>
            <person name="Silva M.C.P."/>
            <person name="Loureco M.V."/>
            <person name="Andreote F.D."/>
        </authorList>
    </citation>
    <scope>NUCLEOTIDE SEQUENCE [LARGE SCALE GENOMIC DNA]</scope>
    <source>
        <strain evidence="1 2">NAP PRIS-MGV</strain>
    </source>
</reference>
<evidence type="ECO:0000313" key="1">
    <source>
        <dbReference type="EMBL" id="PQO28165.1"/>
    </source>
</evidence>
<protein>
    <submittedName>
        <fullName evidence="1">PIG-L domain-containing protein</fullName>
    </submittedName>
</protein>
<dbReference type="Gene3D" id="3.40.50.10320">
    <property type="entry name" value="LmbE-like"/>
    <property type="match status" value="1"/>
</dbReference>
<dbReference type="OrthoDB" id="9790023at2"/>
<dbReference type="GO" id="GO:0016811">
    <property type="term" value="F:hydrolase activity, acting on carbon-nitrogen (but not peptide) bonds, in linear amides"/>
    <property type="evidence" value="ECO:0007669"/>
    <property type="project" value="TreeGrafter"/>
</dbReference>
<dbReference type="PANTHER" id="PTHR12993">
    <property type="entry name" value="N-ACETYLGLUCOSAMINYL-PHOSPHATIDYLINOSITOL DE-N-ACETYLASE-RELATED"/>
    <property type="match status" value="1"/>
</dbReference>
<dbReference type="AlphaFoldDB" id="A0A2S8F7N7"/>
<dbReference type="Proteomes" id="UP000239388">
    <property type="component" value="Unassembled WGS sequence"/>
</dbReference>
<dbReference type="Pfam" id="PF02585">
    <property type="entry name" value="PIG-L"/>
    <property type="match status" value="1"/>
</dbReference>
<organism evidence="1 2">
    <name type="scientific">Blastopirellula marina</name>
    <dbReference type="NCBI Taxonomy" id="124"/>
    <lineage>
        <taxon>Bacteria</taxon>
        <taxon>Pseudomonadati</taxon>
        <taxon>Planctomycetota</taxon>
        <taxon>Planctomycetia</taxon>
        <taxon>Pirellulales</taxon>
        <taxon>Pirellulaceae</taxon>
        <taxon>Blastopirellula</taxon>
    </lineage>
</organism>
<comment type="caution">
    <text evidence="1">The sequence shown here is derived from an EMBL/GenBank/DDBJ whole genome shotgun (WGS) entry which is preliminary data.</text>
</comment>
<proteinExistence type="predicted"/>